<dbReference type="InterPro" id="IPR010869">
    <property type="entry name" value="DUF1501"/>
</dbReference>
<dbReference type="InterPro" id="IPR017850">
    <property type="entry name" value="Alkaline_phosphatase_core_sf"/>
</dbReference>
<comment type="caution">
    <text evidence="2">The sequence shown here is derived from an EMBL/GenBank/DDBJ whole genome shotgun (WGS) entry which is preliminary data.</text>
</comment>
<keyword evidence="3" id="KW-1185">Reference proteome</keyword>
<organism evidence="2 3">
    <name type="scientific">Rubritalea halochordaticola</name>
    <dbReference type="NCBI Taxonomy" id="714537"/>
    <lineage>
        <taxon>Bacteria</taxon>
        <taxon>Pseudomonadati</taxon>
        <taxon>Verrucomicrobiota</taxon>
        <taxon>Verrucomicrobiia</taxon>
        <taxon>Verrucomicrobiales</taxon>
        <taxon>Rubritaleaceae</taxon>
        <taxon>Rubritalea</taxon>
    </lineage>
</organism>
<evidence type="ECO:0000256" key="1">
    <source>
        <dbReference type="SAM" id="SignalP"/>
    </source>
</evidence>
<dbReference type="RefSeq" id="WP_346189395.1">
    <property type="nucleotide sequence ID" value="NZ_BAABRL010000010.1"/>
</dbReference>
<evidence type="ECO:0008006" key="4">
    <source>
        <dbReference type="Google" id="ProtNLM"/>
    </source>
</evidence>
<dbReference type="PANTHER" id="PTHR43737">
    <property type="entry name" value="BLL7424 PROTEIN"/>
    <property type="match status" value="1"/>
</dbReference>
<dbReference type="PROSITE" id="PS51318">
    <property type="entry name" value="TAT"/>
    <property type="match status" value="1"/>
</dbReference>
<evidence type="ECO:0000313" key="3">
    <source>
        <dbReference type="Proteomes" id="UP001424741"/>
    </source>
</evidence>
<feature type="chain" id="PRO_5047245777" description="DUF1501 domain-containing protein" evidence="1">
    <location>
        <begin position="37"/>
        <end position="428"/>
    </location>
</feature>
<proteinExistence type="predicted"/>
<dbReference type="Pfam" id="PF07394">
    <property type="entry name" value="DUF1501"/>
    <property type="match status" value="1"/>
</dbReference>
<dbReference type="Proteomes" id="UP001424741">
    <property type="component" value="Unassembled WGS sequence"/>
</dbReference>
<protein>
    <recommendedName>
        <fullName evidence="4">DUF1501 domain-containing protein</fullName>
    </recommendedName>
</protein>
<feature type="signal peptide" evidence="1">
    <location>
        <begin position="1"/>
        <end position="36"/>
    </location>
</feature>
<dbReference type="SUPFAM" id="SSF53649">
    <property type="entry name" value="Alkaline phosphatase-like"/>
    <property type="match status" value="1"/>
</dbReference>
<keyword evidence="1" id="KW-0732">Signal</keyword>
<name>A0ABP9V438_9BACT</name>
<evidence type="ECO:0000313" key="2">
    <source>
        <dbReference type="EMBL" id="GAA5496780.1"/>
    </source>
</evidence>
<sequence length="428" mass="46679">MNEITRRRFITNAAKSYLGVTVLPMLGSTIASPAFAKSTANGAGKADHVIFLNMAGGMSHIDTFDPKPNKKEIQGPVESIATAADGIQITQYLPETAKVMNHACVINSMTSKQGAHEQGQYMLHRSYAMRGTISHPSLGAWVNKLKGRKNPDIPGFVSIGGSPDQASGGFFGARYSGVPLGRPDQGLKNSTRAHTCSEDDFNRRLALADTLNKNFHDQFSHPTIKEYDNLYEEAIRLMQSKDLKAFDINKEPETLKNDYGKNHFGQGCLLARRLVEHGVRFVEVTLGGWDTHYDNFTSVEARCQILDKAYATLIKDLHSRGLLQNTLVVLATEFGRSPEIVAEHQNGRDHHPAAYSCVLAGGGIKGGTSYGRTDSKGLRVKDKPVEPKQLNATIAHALGIPTNEKIHSPSGRPFTIGNNSSPVVEIFA</sequence>
<reference evidence="2 3" key="1">
    <citation type="submission" date="2024-02" db="EMBL/GenBank/DDBJ databases">
        <title>Rubritalea halochordaticola NBRC 107102.</title>
        <authorList>
            <person name="Ichikawa N."/>
            <person name="Katano-Makiyama Y."/>
            <person name="Hidaka K."/>
        </authorList>
    </citation>
    <scope>NUCLEOTIDE SEQUENCE [LARGE SCALE GENOMIC DNA]</scope>
    <source>
        <strain evidence="2 3">NBRC 107102</strain>
    </source>
</reference>
<dbReference type="InterPro" id="IPR006311">
    <property type="entry name" value="TAT_signal"/>
</dbReference>
<accession>A0ABP9V438</accession>
<dbReference type="PANTHER" id="PTHR43737:SF1">
    <property type="entry name" value="DUF1501 DOMAIN-CONTAINING PROTEIN"/>
    <property type="match status" value="1"/>
</dbReference>
<dbReference type="EMBL" id="BAABRL010000010">
    <property type="protein sequence ID" value="GAA5496780.1"/>
    <property type="molecule type" value="Genomic_DNA"/>
</dbReference>
<gene>
    <name evidence="2" type="ORF">Rhal01_02965</name>
</gene>